<sequence length="85" mass="9628">MLSHRLTIDGQAYQGDVPIEGPPTPKKLEKCEVQHVPCNNNSHVDALVWLATTKTPPRHTILYRVLSSPTMDRLEILQAEAEDRR</sequence>
<reference evidence="2" key="1">
    <citation type="submission" date="2018-05" db="EMBL/GenBank/DDBJ databases">
        <title>Draft genome of Mucuna pruriens seed.</title>
        <authorList>
            <person name="Nnadi N.E."/>
            <person name="Vos R."/>
            <person name="Hasami M.H."/>
            <person name="Devisetty U.K."/>
            <person name="Aguiy J.C."/>
        </authorList>
    </citation>
    <scope>NUCLEOTIDE SEQUENCE [LARGE SCALE GENOMIC DNA]</scope>
    <source>
        <strain evidence="2">JCA_2017</strain>
    </source>
</reference>
<keyword evidence="3" id="KW-1185">Reference proteome</keyword>
<feature type="region of interest" description="Disordered" evidence="1">
    <location>
        <begin position="1"/>
        <end position="25"/>
    </location>
</feature>
<gene>
    <name evidence="2" type="ORF">CR513_42914</name>
</gene>
<dbReference type="Proteomes" id="UP000257109">
    <property type="component" value="Unassembled WGS sequence"/>
</dbReference>
<comment type="caution">
    <text evidence="2">The sequence shown here is derived from an EMBL/GenBank/DDBJ whole genome shotgun (WGS) entry which is preliminary data.</text>
</comment>
<evidence type="ECO:0000256" key="1">
    <source>
        <dbReference type="SAM" id="MobiDB-lite"/>
    </source>
</evidence>
<name>A0A371FFL4_MUCPR</name>
<dbReference type="AlphaFoldDB" id="A0A371FFL4"/>
<evidence type="ECO:0000313" key="2">
    <source>
        <dbReference type="EMBL" id="RDX77020.1"/>
    </source>
</evidence>
<evidence type="ECO:0000313" key="3">
    <source>
        <dbReference type="Proteomes" id="UP000257109"/>
    </source>
</evidence>
<accession>A0A371FFL4</accession>
<protein>
    <submittedName>
        <fullName evidence="2">Uncharacterized protein</fullName>
    </submittedName>
</protein>
<proteinExistence type="predicted"/>
<feature type="non-terminal residue" evidence="2">
    <location>
        <position position="1"/>
    </location>
</feature>
<organism evidence="2 3">
    <name type="scientific">Mucuna pruriens</name>
    <name type="common">Velvet bean</name>
    <name type="synonym">Dolichos pruriens</name>
    <dbReference type="NCBI Taxonomy" id="157652"/>
    <lineage>
        <taxon>Eukaryota</taxon>
        <taxon>Viridiplantae</taxon>
        <taxon>Streptophyta</taxon>
        <taxon>Embryophyta</taxon>
        <taxon>Tracheophyta</taxon>
        <taxon>Spermatophyta</taxon>
        <taxon>Magnoliopsida</taxon>
        <taxon>eudicotyledons</taxon>
        <taxon>Gunneridae</taxon>
        <taxon>Pentapetalae</taxon>
        <taxon>rosids</taxon>
        <taxon>fabids</taxon>
        <taxon>Fabales</taxon>
        <taxon>Fabaceae</taxon>
        <taxon>Papilionoideae</taxon>
        <taxon>50 kb inversion clade</taxon>
        <taxon>NPAAA clade</taxon>
        <taxon>indigoferoid/millettioid clade</taxon>
        <taxon>Phaseoleae</taxon>
        <taxon>Mucuna</taxon>
    </lineage>
</organism>
<dbReference type="EMBL" id="QJKJ01009308">
    <property type="protein sequence ID" value="RDX77020.1"/>
    <property type="molecule type" value="Genomic_DNA"/>
</dbReference>